<accession>A0A0K9EUM8</accession>
<sequence>MTIQLQSPSDLNSGTQVNRDAYLGFDLSLLGARRRAELPAIHADMRQVGSYVQASHRGGLDFATLSTSFLMRSDADESGMDAARTVAMLGQAGIRGMAFEVPANPRAIATLAQLNPHNSGESMLEIAVTPQTDLPALVVALRGMVARGYEIMPRVFASDVQKLDIKKLCSIATAIRLRAQSPHDAREARYALRSMARAEGREIPVLLEMGIVISGTRPCARERVHLLHEMNEGCRFGEIASVVGTVYDVADATEQWIGMGACDGVIYIPASAVTDFASIIRGVIPLLNGRVVGEE</sequence>
<dbReference type="GO" id="GO:0004497">
    <property type="term" value="F:monooxygenase activity"/>
    <property type="evidence" value="ECO:0007669"/>
    <property type="project" value="UniProtKB-KW"/>
</dbReference>
<dbReference type="GO" id="GO:0016705">
    <property type="term" value="F:oxidoreductase activity, acting on paired donors, with incorporation or reduction of molecular oxygen"/>
    <property type="evidence" value="ECO:0007669"/>
    <property type="project" value="InterPro"/>
</dbReference>
<dbReference type="SUPFAM" id="SSF51679">
    <property type="entry name" value="Bacterial luciferase-like"/>
    <property type="match status" value="1"/>
</dbReference>
<dbReference type="RefSeq" id="WP_049619370.1">
    <property type="nucleotide sequence ID" value="NZ_LFUS01000018.1"/>
</dbReference>
<dbReference type="EMBL" id="UYIO01000001">
    <property type="protein sequence ID" value="VDG76292.1"/>
    <property type="molecule type" value="Genomic_DNA"/>
</dbReference>
<gene>
    <name evidence="1" type="ORF">NCTC10327_00950</name>
</gene>
<evidence type="ECO:0000313" key="2">
    <source>
        <dbReference type="Proteomes" id="UP000269974"/>
    </source>
</evidence>
<keyword evidence="1" id="KW-0503">Monooxygenase</keyword>
<dbReference type="AlphaFoldDB" id="A0A0K9EUM8"/>
<protein>
    <submittedName>
        <fullName evidence="1">FMN-dependent oxidoreductase, nitrilotriacetate monooxygenase family</fullName>
    </submittedName>
</protein>
<proteinExistence type="predicted"/>
<dbReference type="Gene3D" id="3.20.20.30">
    <property type="entry name" value="Luciferase-like domain"/>
    <property type="match status" value="1"/>
</dbReference>
<dbReference type="InterPro" id="IPR036661">
    <property type="entry name" value="Luciferase-like_sf"/>
</dbReference>
<name>A0A0K9EUM8_9ACTO</name>
<evidence type="ECO:0000313" key="1">
    <source>
        <dbReference type="EMBL" id="VDG76292.1"/>
    </source>
</evidence>
<organism evidence="1 2">
    <name type="scientific">Actinobaculum suis</name>
    <dbReference type="NCBI Taxonomy" id="1657"/>
    <lineage>
        <taxon>Bacteria</taxon>
        <taxon>Bacillati</taxon>
        <taxon>Actinomycetota</taxon>
        <taxon>Actinomycetes</taxon>
        <taxon>Actinomycetales</taxon>
        <taxon>Actinomycetaceae</taxon>
        <taxon>Actinobaculum</taxon>
    </lineage>
</organism>
<comment type="caution">
    <text evidence="1">The sequence shown here is derived from an EMBL/GenBank/DDBJ whole genome shotgun (WGS) entry which is preliminary data.</text>
</comment>
<dbReference type="Proteomes" id="UP000269974">
    <property type="component" value="Unassembled WGS sequence"/>
</dbReference>
<keyword evidence="1" id="KW-0560">Oxidoreductase</keyword>
<reference evidence="1 2" key="1">
    <citation type="submission" date="2018-11" db="EMBL/GenBank/DDBJ databases">
        <authorList>
            <consortium name="Pathogen Informatics"/>
        </authorList>
    </citation>
    <scope>NUCLEOTIDE SEQUENCE [LARGE SCALE GENOMIC DNA]</scope>
    <source>
        <strain evidence="1 2">NCTC10327</strain>
    </source>
</reference>